<dbReference type="InterPro" id="IPR005105">
    <property type="entry name" value="GlnD_Uridyltrans_N"/>
</dbReference>
<dbReference type="AlphaFoldDB" id="A0A3N1UM97"/>
<protein>
    <submittedName>
        <fullName evidence="5">CBS domain-containing protein</fullName>
    </submittedName>
</protein>
<evidence type="ECO:0000259" key="3">
    <source>
        <dbReference type="PROSITE" id="PS50042"/>
    </source>
</evidence>
<dbReference type="SMART" id="SM00100">
    <property type="entry name" value="cNMP"/>
    <property type="match status" value="1"/>
</dbReference>
<dbReference type="CDD" id="cd00038">
    <property type="entry name" value="CAP_ED"/>
    <property type="match status" value="1"/>
</dbReference>
<dbReference type="Gene3D" id="3.10.580.10">
    <property type="entry name" value="CBS-domain"/>
    <property type="match status" value="1"/>
</dbReference>
<keyword evidence="6" id="KW-1185">Reference proteome</keyword>
<dbReference type="GO" id="GO:0008773">
    <property type="term" value="F:[protein-PII] uridylyltransferase activity"/>
    <property type="evidence" value="ECO:0007669"/>
    <property type="project" value="InterPro"/>
</dbReference>
<dbReference type="SMART" id="SM00116">
    <property type="entry name" value="CBS"/>
    <property type="match status" value="2"/>
</dbReference>
<dbReference type="CDD" id="cd05401">
    <property type="entry name" value="NT_GlnE_GlnD_like"/>
    <property type="match status" value="1"/>
</dbReference>
<dbReference type="InterPro" id="IPR018490">
    <property type="entry name" value="cNMP-bd_dom_sf"/>
</dbReference>
<evidence type="ECO:0000313" key="6">
    <source>
        <dbReference type="Proteomes" id="UP000276223"/>
    </source>
</evidence>
<comment type="caution">
    <text evidence="5">The sequence shown here is derived from an EMBL/GenBank/DDBJ whole genome shotgun (WGS) entry which is preliminary data.</text>
</comment>
<sequence length="611" mass="68178">MAFFFVEATAMIPPKEFLRKIKPFSFLPEEQLAALTGSLDVAMYAAGKVVCAKDEVSPSVFLVFSGLVGLYDGDELVDLVSKGEIFGLLSAIHHSPSYYEARALEDTICYLIDAEAFEKVYRSHSAFASFFTTFIERRFRSFAQLAREQESLRDGATAVLVETVVSKSPVTCAPDQSVGEAVGIMDAHGVGSVVVTEGGRPLGILTNRDMRRVLLQGNRNSAVKDFMSAPVITVDRRASVLEAYTTLLRTGIDHLVVTDQDRVHGVITSKDVLAQLEPSSSILALYRKILKAVDLEELKSAFHAIRVAVSEMALKGSHFDQLSRMITSVYDTVVVRVIQRHIPQKDVQDFVWVHVGSSGRKEQIFTTDQDSAIICAAAGPCVNVTEDITRTLEQIGIPRCPADYMASNPRWHLSLDAWKEHFRRWFAEPIPDHVRYLTVFLDLRAVYGNGEMLAQLIEAIQESVTNQAVRFLAYDAALHEPPIGIFGIKHRDRDMDIKRYGLYPIANGVRVMIVANRMLRITNTRERIEALRDAGVMGKETAGDLLEAYAFLQDLRLRHQARAKKHGSPETNLIRPEHLDKMDLLVLKESLKVVASFQKNLKALYGVDRGL</sequence>
<gene>
    <name evidence="5" type="ORF">EDC27_3093</name>
</gene>
<feature type="domain" description="Cyclic nucleotide-binding" evidence="3">
    <location>
        <begin position="23"/>
        <end position="120"/>
    </location>
</feature>
<dbReference type="SUPFAM" id="SSF51206">
    <property type="entry name" value="cAMP-binding domain-like"/>
    <property type="match status" value="1"/>
</dbReference>
<dbReference type="InterPro" id="IPR046342">
    <property type="entry name" value="CBS_dom_sf"/>
</dbReference>
<dbReference type="Pfam" id="PF03445">
    <property type="entry name" value="DUF294"/>
    <property type="match status" value="1"/>
</dbReference>
<evidence type="ECO:0000259" key="4">
    <source>
        <dbReference type="PROSITE" id="PS51371"/>
    </source>
</evidence>
<dbReference type="Pfam" id="PF00571">
    <property type="entry name" value="CBS"/>
    <property type="match status" value="2"/>
</dbReference>
<evidence type="ECO:0000313" key="5">
    <source>
        <dbReference type="EMBL" id="ROQ89557.1"/>
    </source>
</evidence>
<feature type="domain" description="CBS" evidence="4">
    <location>
        <begin position="227"/>
        <end position="285"/>
    </location>
</feature>
<proteinExistence type="predicted"/>
<name>A0A3N1UM97_9BACT</name>
<keyword evidence="1 2" id="KW-0129">CBS domain</keyword>
<accession>A0A3N1UM97</accession>
<dbReference type="Gene3D" id="2.60.120.10">
    <property type="entry name" value="Jelly Rolls"/>
    <property type="match status" value="1"/>
</dbReference>
<dbReference type="InterPro" id="IPR014710">
    <property type="entry name" value="RmlC-like_jellyroll"/>
</dbReference>
<evidence type="ECO:0000256" key="1">
    <source>
        <dbReference type="ARBA" id="ARBA00023122"/>
    </source>
</evidence>
<dbReference type="Pfam" id="PF00027">
    <property type="entry name" value="cNMP_binding"/>
    <property type="match status" value="1"/>
</dbReference>
<feature type="domain" description="CBS" evidence="4">
    <location>
        <begin position="165"/>
        <end position="221"/>
    </location>
</feature>
<organism evidence="5 6">
    <name type="scientific">Desulfosoma caldarium</name>
    <dbReference type="NCBI Taxonomy" id="610254"/>
    <lineage>
        <taxon>Bacteria</taxon>
        <taxon>Pseudomonadati</taxon>
        <taxon>Thermodesulfobacteriota</taxon>
        <taxon>Syntrophobacteria</taxon>
        <taxon>Syntrophobacterales</taxon>
        <taxon>Syntrophobacteraceae</taxon>
        <taxon>Desulfosoma</taxon>
    </lineage>
</organism>
<dbReference type="InterPro" id="IPR000644">
    <property type="entry name" value="CBS_dom"/>
</dbReference>
<dbReference type="PANTHER" id="PTHR43080:SF2">
    <property type="entry name" value="CBS DOMAIN-CONTAINING PROTEIN"/>
    <property type="match status" value="1"/>
</dbReference>
<dbReference type="PROSITE" id="PS50042">
    <property type="entry name" value="CNMP_BINDING_3"/>
    <property type="match status" value="1"/>
</dbReference>
<dbReference type="PROSITE" id="PS51371">
    <property type="entry name" value="CBS"/>
    <property type="match status" value="2"/>
</dbReference>
<dbReference type="InterPro" id="IPR051257">
    <property type="entry name" value="Diverse_CBS-Domain"/>
</dbReference>
<dbReference type="InterPro" id="IPR000595">
    <property type="entry name" value="cNMP-bd_dom"/>
</dbReference>
<dbReference type="InterPro" id="IPR018821">
    <property type="entry name" value="DUF294_put_nucleoTrafse_sb-bd"/>
</dbReference>
<dbReference type="EMBL" id="RJVA01000017">
    <property type="protein sequence ID" value="ROQ89557.1"/>
    <property type="molecule type" value="Genomic_DNA"/>
</dbReference>
<dbReference type="SUPFAM" id="SSF54631">
    <property type="entry name" value="CBS-domain pair"/>
    <property type="match status" value="1"/>
</dbReference>
<dbReference type="Pfam" id="PF10335">
    <property type="entry name" value="DUF294_C"/>
    <property type="match status" value="1"/>
</dbReference>
<dbReference type="Proteomes" id="UP000276223">
    <property type="component" value="Unassembled WGS sequence"/>
</dbReference>
<reference evidence="5 6" key="1">
    <citation type="submission" date="2018-11" db="EMBL/GenBank/DDBJ databases">
        <title>Genomic Encyclopedia of Type Strains, Phase IV (KMG-IV): sequencing the most valuable type-strain genomes for metagenomic binning, comparative biology and taxonomic classification.</title>
        <authorList>
            <person name="Goeker M."/>
        </authorList>
    </citation>
    <scope>NUCLEOTIDE SEQUENCE [LARGE SCALE GENOMIC DNA]</scope>
    <source>
        <strain evidence="5 6">DSM 22027</strain>
    </source>
</reference>
<dbReference type="PANTHER" id="PTHR43080">
    <property type="entry name" value="CBS DOMAIN-CONTAINING PROTEIN CBSX3, MITOCHONDRIAL"/>
    <property type="match status" value="1"/>
</dbReference>
<evidence type="ECO:0000256" key="2">
    <source>
        <dbReference type="PROSITE-ProRule" id="PRU00703"/>
    </source>
</evidence>